<keyword evidence="6" id="KW-0175">Coiled coil</keyword>
<protein>
    <recommendedName>
        <fullName evidence="3">Fatty-acid and retinol-binding protein 1</fullName>
    </recommendedName>
</protein>
<evidence type="ECO:0000256" key="4">
    <source>
        <dbReference type="ARBA" id="ARBA00022525"/>
    </source>
</evidence>
<proteinExistence type="inferred from homology"/>
<evidence type="ECO:0000256" key="2">
    <source>
        <dbReference type="ARBA" id="ARBA00006648"/>
    </source>
</evidence>
<dbReference type="Gene3D" id="1.20.120.1100">
    <property type="match status" value="1"/>
</dbReference>
<evidence type="ECO:0000256" key="6">
    <source>
        <dbReference type="ARBA" id="ARBA00023054"/>
    </source>
</evidence>
<dbReference type="InterPro" id="IPR008632">
    <property type="entry name" value="Gp-FAR-1"/>
</dbReference>
<accession>A0A3P7J715</accession>
<name>A0A3P7J715_STRVU</name>
<dbReference type="GO" id="GO:0005576">
    <property type="term" value="C:extracellular region"/>
    <property type="evidence" value="ECO:0007669"/>
    <property type="project" value="UniProtKB-SubCell"/>
</dbReference>
<dbReference type="GO" id="GO:0008289">
    <property type="term" value="F:lipid binding"/>
    <property type="evidence" value="ECO:0007669"/>
    <property type="project" value="UniProtKB-KW"/>
</dbReference>
<gene>
    <name evidence="8" type="ORF">SVUK_LOCUS16238</name>
</gene>
<dbReference type="Pfam" id="PF05823">
    <property type="entry name" value="Gp-FAR-1"/>
    <property type="match status" value="1"/>
</dbReference>
<keyword evidence="9" id="KW-1185">Reference proteome</keyword>
<evidence type="ECO:0000256" key="5">
    <source>
        <dbReference type="ARBA" id="ARBA00022729"/>
    </source>
</evidence>
<dbReference type="PANTHER" id="PTHR31418:SF7">
    <property type="entry name" value="FATTY-ACID AND RETINOL-BINDING PROTEIN 1"/>
    <property type="match status" value="1"/>
</dbReference>
<comment type="subcellular location">
    <subcellularLocation>
        <location evidence="1">Secreted</location>
    </subcellularLocation>
</comment>
<keyword evidence="7" id="KW-0446">Lipid-binding</keyword>
<organism evidence="8 9">
    <name type="scientific">Strongylus vulgaris</name>
    <name type="common">Blood worm</name>
    <dbReference type="NCBI Taxonomy" id="40348"/>
    <lineage>
        <taxon>Eukaryota</taxon>
        <taxon>Metazoa</taxon>
        <taxon>Ecdysozoa</taxon>
        <taxon>Nematoda</taxon>
        <taxon>Chromadorea</taxon>
        <taxon>Rhabditida</taxon>
        <taxon>Rhabditina</taxon>
        <taxon>Rhabditomorpha</taxon>
        <taxon>Strongyloidea</taxon>
        <taxon>Strongylidae</taxon>
        <taxon>Strongylus</taxon>
    </lineage>
</organism>
<dbReference type="PANTHER" id="PTHR31418">
    <property type="entry name" value="FATTY-ACID AND RETINOL-BINDING PROTEIN 1"/>
    <property type="match status" value="1"/>
</dbReference>
<evidence type="ECO:0000313" key="8">
    <source>
        <dbReference type="EMBL" id="VDM81240.1"/>
    </source>
</evidence>
<dbReference type="EMBL" id="UYYB01111972">
    <property type="protein sequence ID" value="VDM81240.1"/>
    <property type="molecule type" value="Genomic_DNA"/>
</dbReference>
<reference evidence="8 9" key="1">
    <citation type="submission" date="2018-11" db="EMBL/GenBank/DDBJ databases">
        <authorList>
            <consortium name="Pathogen Informatics"/>
        </authorList>
    </citation>
    <scope>NUCLEOTIDE SEQUENCE [LARGE SCALE GENOMIC DNA]</scope>
</reference>
<evidence type="ECO:0000256" key="7">
    <source>
        <dbReference type="ARBA" id="ARBA00023121"/>
    </source>
</evidence>
<keyword evidence="4" id="KW-0964">Secreted</keyword>
<evidence type="ECO:0000256" key="3">
    <source>
        <dbReference type="ARBA" id="ARBA00017453"/>
    </source>
</evidence>
<comment type="similarity">
    <text evidence="2">Belongs to the fatty-acid and retinol-binding protein (FARBP) family.</text>
</comment>
<dbReference type="Proteomes" id="UP000270094">
    <property type="component" value="Unassembled WGS sequence"/>
</dbReference>
<keyword evidence="5" id="KW-0732">Signal</keyword>
<sequence>MSNYAKYKSEEEFLEALKEKSLSLHKKLSKFQAFIKSKIDSLQDEAKRFVEAMLADLSALTTQILAGGKLPLEGIKKTAKGHVSEFEKLSDTAKEDLKKKLPKLTSYFTGNPSLFFCFKFFYTFPM</sequence>
<evidence type="ECO:0000256" key="1">
    <source>
        <dbReference type="ARBA" id="ARBA00004613"/>
    </source>
</evidence>
<dbReference type="AlphaFoldDB" id="A0A3P7J715"/>
<evidence type="ECO:0000313" key="9">
    <source>
        <dbReference type="Proteomes" id="UP000270094"/>
    </source>
</evidence>